<dbReference type="Proteomes" id="UP000030748">
    <property type="component" value="Unassembled WGS sequence"/>
</dbReference>
<gene>
    <name evidence="3" type="ORF">MIMGU_mgv1a010906mg</name>
</gene>
<evidence type="ECO:0000259" key="2">
    <source>
        <dbReference type="Pfam" id="PF25352"/>
    </source>
</evidence>
<dbReference type="PANTHER" id="PTHR47764:SF12">
    <property type="entry name" value="ULP1 PROTEASE FAMILY, CARBOXY-TERMINAL DOMAIN PROTEIN"/>
    <property type="match status" value="1"/>
</dbReference>
<keyword evidence="4" id="KW-1185">Reference proteome</keyword>
<proteinExistence type="predicted"/>
<dbReference type="PANTHER" id="PTHR47764">
    <property type="entry name" value="UBIQUITIN-LIKE-SPECIFIC PROTEASE 2B-RELATED"/>
    <property type="match status" value="1"/>
</dbReference>
<evidence type="ECO:0000313" key="4">
    <source>
        <dbReference type="Proteomes" id="UP000030748"/>
    </source>
</evidence>
<name>A0A022PRP4_ERYGU</name>
<evidence type="ECO:0000313" key="3">
    <source>
        <dbReference type="EMBL" id="EYU18426.1"/>
    </source>
</evidence>
<dbReference type="InterPro" id="IPR057375">
    <property type="entry name" value="ULP2A/B_PH"/>
</dbReference>
<protein>
    <recommendedName>
        <fullName evidence="2">Probable ubiquitin-like-specific protease 2A/B PH domain-containing protein</fullName>
    </recommendedName>
</protein>
<dbReference type="AlphaFoldDB" id="A0A022PRP4"/>
<sequence length="298" mass="32969">MGKRRNARGKNYSGGDGNTTSSNSYGGSSSNNDKLSAFDFNDEDLRVEQEASKTLVKYGIKSPGKKLAQNREPVDKYVFLEFFAQGPTQQKDSGKGKSDVHVTDCDLQDRISGTDISISSGSLNCESRPFSFSKRQPSGAKTCAAGRRKPGGYAAGKKHNKALYVDSDEDRITELRLSSSFDLADNDGPLEEQSSEHDANDNDCVSEKVVVLAPYYVKYGNMHYKSCILTFSQRCIRLEGSPLHKKKRPYCLEWPTFDILKIEHQQCESVKANIVNLQFQSKVINVDETGNADSGFAL</sequence>
<dbReference type="EMBL" id="KI632331">
    <property type="protein sequence ID" value="EYU18426.1"/>
    <property type="molecule type" value="Genomic_DNA"/>
</dbReference>
<organism evidence="3 4">
    <name type="scientific">Erythranthe guttata</name>
    <name type="common">Yellow monkey flower</name>
    <name type="synonym">Mimulus guttatus</name>
    <dbReference type="NCBI Taxonomy" id="4155"/>
    <lineage>
        <taxon>Eukaryota</taxon>
        <taxon>Viridiplantae</taxon>
        <taxon>Streptophyta</taxon>
        <taxon>Embryophyta</taxon>
        <taxon>Tracheophyta</taxon>
        <taxon>Spermatophyta</taxon>
        <taxon>Magnoliopsida</taxon>
        <taxon>eudicotyledons</taxon>
        <taxon>Gunneridae</taxon>
        <taxon>Pentapetalae</taxon>
        <taxon>asterids</taxon>
        <taxon>lamiids</taxon>
        <taxon>Lamiales</taxon>
        <taxon>Phrymaceae</taxon>
        <taxon>Erythranthe</taxon>
    </lineage>
</organism>
<accession>A0A022PRP4</accession>
<dbReference type="eggNOG" id="KOG0779">
    <property type="taxonomic scope" value="Eukaryota"/>
</dbReference>
<dbReference type="STRING" id="4155.A0A022PRP4"/>
<evidence type="ECO:0000256" key="1">
    <source>
        <dbReference type="SAM" id="MobiDB-lite"/>
    </source>
</evidence>
<feature type="compositionally biased region" description="Low complexity" evidence="1">
    <location>
        <begin position="18"/>
        <end position="33"/>
    </location>
</feature>
<reference evidence="3 4" key="1">
    <citation type="journal article" date="2013" name="Proc. Natl. Acad. Sci. U.S.A.">
        <title>Fine-scale variation in meiotic recombination in Mimulus inferred from population shotgun sequencing.</title>
        <authorList>
            <person name="Hellsten U."/>
            <person name="Wright K.M."/>
            <person name="Jenkins J."/>
            <person name="Shu S."/>
            <person name="Yuan Y."/>
            <person name="Wessler S.R."/>
            <person name="Schmutz J."/>
            <person name="Willis J.H."/>
            <person name="Rokhsar D.S."/>
        </authorList>
    </citation>
    <scope>NUCLEOTIDE SEQUENCE [LARGE SCALE GENOMIC DNA]</scope>
    <source>
        <strain evidence="4">cv. DUN x IM62</strain>
    </source>
</reference>
<feature type="region of interest" description="Disordered" evidence="1">
    <location>
        <begin position="1"/>
        <end position="33"/>
    </location>
</feature>
<dbReference type="Pfam" id="PF25352">
    <property type="entry name" value="PH_ULP"/>
    <property type="match status" value="1"/>
</dbReference>
<feature type="domain" description="Probable ubiquitin-like-specific protease 2A/B PH" evidence="2">
    <location>
        <begin position="209"/>
        <end position="296"/>
    </location>
</feature>